<gene>
    <name evidence="3" type="ORF">VA596_25800</name>
</gene>
<keyword evidence="4" id="KW-1185">Reference proteome</keyword>
<feature type="chain" id="PRO_5046511973" description="CopC domain-containing protein" evidence="2">
    <location>
        <begin position="29"/>
        <end position="182"/>
    </location>
</feature>
<comment type="caution">
    <text evidence="3">The sequence shown here is derived from an EMBL/GenBank/DDBJ whole genome shotgun (WGS) entry which is preliminary data.</text>
</comment>
<feature type="signal peptide" evidence="2">
    <location>
        <begin position="1"/>
        <end position="28"/>
    </location>
</feature>
<evidence type="ECO:0008006" key="5">
    <source>
        <dbReference type="Google" id="ProtNLM"/>
    </source>
</evidence>
<evidence type="ECO:0000256" key="2">
    <source>
        <dbReference type="SAM" id="SignalP"/>
    </source>
</evidence>
<dbReference type="RefSeq" id="WP_323330726.1">
    <property type="nucleotide sequence ID" value="NZ_JAYFSI010000006.1"/>
</dbReference>
<evidence type="ECO:0000313" key="3">
    <source>
        <dbReference type="EMBL" id="MEA5362970.1"/>
    </source>
</evidence>
<dbReference type="Proteomes" id="UP001304298">
    <property type="component" value="Unassembled WGS sequence"/>
</dbReference>
<evidence type="ECO:0000256" key="1">
    <source>
        <dbReference type="SAM" id="Phobius"/>
    </source>
</evidence>
<sequence>MTSRTRRLAVTALAIVALTFAGAAPAMAYAPVDIVHTEHVQAGPYSVTVGFSVWPIRAMQSLDFTFVPDGGIAGKSGTLLLDGPGVKSDEHAGPLVRHPRKLDAWGLDVKSFSSAGTYRFGFAIDGPQGHGEGHLPDITVLDQPGPPLALSWLVGSLPFAGLIVFLVITWRRVRPASRPLVV</sequence>
<name>A0ABU5R9R1_9PSEU</name>
<protein>
    <recommendedName>
        <fullName evidence="5">CopC domain-containing protein</fullName>
    </recommendedName>
</protein>
<keyword evidence="1" id="KW-0472">Membrane</keyword>
<dbReference type="EMBL" id="JAYFSI010000006">
    <property type="protein sequence ID" value="MEA5362970.1"/>
    <property type="molecule type" value="Genomic_DNA"/>
</dbReference>
<reference evidence="3 4" key="1">
    <citation type="submission" date="2023-12" db="EMBL/GenBank/DDBJ databases">
        <title>Amycolatopsis sp. V23-08.</title>
        <authorList>
            <person name="Somphong A."/>
        </authorList>
    </citation>
    <scope>NUCLEOTIDE SEQUENCE [LARGE SCALE GENOMIC DNA]</scope>
    <source>
        <strain evidence="3 4">V23-08</strain>
    </source>
</reference>
<keyword evidence="2" id="KW-0732">Signal</keyword>
<keyword evidence="1" id="KW-0812">Transmembrane</keyword>
<accession>A0ABU5R9R1</accession>
<keyword evidence="1" id="KW-1133">Transmembrane helix</keyword>
<evidence type="ECO:0000313" key="4">
    <source>
        <dbReference type="Proteomes" id="UP001304298"/>
    </source>
</evidence>
<proteinExistence type="predicted"/>
<feature type="transmembrane region" description="Helical" evidence="1">
    <location>
        <begin position="149"/>
        <end position="170"/>
    </location>
</feature>
<organism evidence="3 4">
    <name type="scientific">Amycolatopsis heterodermiae</name>
    <dbReference type="NCBI Taxonomy" id="3110235"/>
    <lineage>
        <taxon>Bacteria</taxon>
        <taxon>Bacillati</taxon>
        <taxon>Actinomycetota</taxon>
        <taxon>Actinomycetes</taxon>
        <taxon>Pseudonocardiales</taxon>
        <taxon>Pseudonocardiaceae</taxon>
        <taxon>Amycolatopsis</taxon>
    </lineage>
</organism>